<keyword evidence="6" id="KW-0812">Transmembrane</keyword>
<dbReference type="Pfam" id="PF04757">
    <property type="entry name" value="Pex2_Pex12"/>
    <property type="match status" value="1"/>
</dbReference>
<feature type="compositionally biased region" description="Polar residues" evidence="16">
    <location>
        <begin position="368"/>
        <end position="377"/>
    </location>
</feature>
<keyword evidence="13" id="KW-0472">Membrane</keyword>
<comment type="subcellular location">
    <subcellularLocation>
        <location evidence="1">Peroxisome membrane</location>
        <topology evidence="1">Multi-pass membrane protein</topology>
    </subcellularLocation>
</comment>
<evidence type="ECO:0000256" key="6">
    <source>
        <dbReference type="ARBA" id="ARBA00022692"/>
    </source>
</evidence>
<keyword evidence="12" id="KW-1133">Transmembrane helix</keyword>
<proteinExistence type="inferred from homology"/>
<dbReference type="eggNOG" id="KOG2879">
    <property type="taxonomic scope" value="Eukaryota"/>
</dbReference>
<keyword evidence="8 15" id="KW-0863">Zinc-finger</keyword>
<dbReference type="SUPFAM" id="SSF57850">
    <property type="entry name" value="RING/U-box"/>
    <property type="match status" value="1"/>
</dbReference>
<evidence type="ECO:0000256" key="8">
    <source>
        <dbReference type="ARBA" id="ARBA00022771"/>
    </source>
</evidence>
<evidence type="ECO:0000256" key="4">
    <source>
        <dbReference type="ARBA" id="ARBA00022448"/>
    </source>
</evidence>
<evidence type="ECO:0000256" key="3">
    <source>
        <dbReference type="ARBA" id="ARBA00008704"/>
    </source>
</evidence>
<feature type="compositionally biased region" description="Acidic residues" evidence="16">
    <location>
        <begin position="330"/>
        <end position="362"/>
    </location>
</feature>
<evidence type="ECO:0000256" key="12">
    <source>
        <dbReference type="ARBA" id="ARBA00022989"/>
    </source>
</evidence>
<dbReference type="InterPro" id="IPR025654">
    <property type="entry name" value="PEX2/10"/>
</dbReference>
<evidence type="ECO:0000256" key="15">
    <source>
        <dbReference type="PROSITE-ProRule" id="PRU00175"/>
    </source>
</evidence>
<evidence type="ECO:0000256" key="2">
    <source>
        <dbReference type="ARBA" id="ARBA00004906"/>
    </source>
</evidence>
<organism evidence="18 19">
    <name type="scientific">Pichia kudriavzevii</name>
    <name type="common">Yeast</name>
    <name type="synonym">Issatchenkia orientalis</name>
    <dbReference type="NCBI Taxonomy" id="4909"/>
    <lineage>
        <taxon>Eukaryota</taxon>
        <taxon>Fungi</taxon>
        <taxon>Dikarya</taxon>
        <taxon>Ascomycota</taxon>
        <taxon>Saccharomycotina</taxon>
        <taxon>Pichiomycetes</taxon>
        <taxon>Pichiales</taxon>
        <taxon>Pichiaceae</taxon>
        <taxon>Pichia</taxon>
    </lineage>
</organism>
<comment type="similarity">
    <text evidence="3">Belongs to the pex2/pex10/pex12 family.</text>
</comment>
<dbReference type="GO" id="GO:0005778">
    <property type="term" value="C:peroxisomal membrane"/>
    <property type="evidence" value="ECO:0007669"/>
    <property type="project" value="UniProtKB-SubCell"/>
</dbReference>
<dbReference type="AlphaFoldDB" id="A0A099NUT3"/>
<keyword evidence="9" id="KW-0833">Ubl conjugation pathway</keyword>
<feature type="domain" description="RING-type" evidence="17">
    <location>
        <begin position="247"/>
        <end position="296"/>
    </location>
</feature>
<evidence type="ECO:0000256" key="16">
    <source>
        <dbReference type="SAM" id="MobiDB-lite"/>
    </source>
</evidence>
<evidence type="ECO:0000259" key="17">
    <source>
        <dbReference type="PROSITE" id="PS50089"/>
    </source>
</evidence>
<reference evidence="19" key="1">
    <citation type="journal article" date="2014" name="Microb. Cell Fact.">
        <title>Exploiting Issatchenkia orientalis SD108 for succinic acid production.</title>
        <authorList>
            <person name="Xiao H."/>
            <person name="Shao Z."/>
            <person name="Jiang Y."/>
            <person name="Dole S."/>
            <person name="Zhao H."/>
        </authorList>
    </citation>
    <scope>NUCLEOTIDE SEQUENCE [LARGE SCALE GENOMIC DNA]</scope>
    <source>
        <strain evidence="19">SD108</strain>
    </source>
</reference>
<dbReference type="PANTHER" id="PTHR23350">
    <property type="entry name" value="PEROXISOME ASSEMBLY PROTEIN 10"/>
    <property type="match status" value="1"/>
</dbReference>
<dbReference type="InterPro" id="IPR006845">
    <property type="entry name" value="Pex_N"/>
</dbReference>
<evidence type="ECO:0000256" key="14">
    <source>
        <dbReference type="ARBA" id="ARBA00023140"/>
    </source>
</evidence>
<feature type="region of interest" description="Disordered" evidence="16">
    <location>
        <begin position="322"/>
        <end position="385"/>
    </location>
</feature>
<dbReference type="InterPro" id="IPR013083">
    <property type="entry name" value="Znf_RING/FYVE/PHD"/>
</dbReference>
<evidence type="ECO:0000256" key="7">
    <source>
        <dbReference type="ARBA" id="ARBA00022723"/>
    </source>
</evidence>
<dbReference type="Proteomes" id="UP000029867">
    <property type="component" value="Unassembled WGS sequence"/>
</dbReference>
<evidence type="ECO:0000256" key="13">
    <source>
        <dbReference type="ARBA" id="ARBA00023136"/>
    </source>
</evidence>
<keyword evidence="10" id="KW-0862">Zinc</keyword>
<comment type="caution">
    <text evidence="18">The sequence shown here is derived from an EMBL/GenBank/DDBJ whole genome shotgun (WGS) entry which is preliminary data.</text>
</comment>
<evidence type="ECO:0000256" key="5">
    <source>
        <dbReference type="ARBA" id="ARBA00022679"/>
    </source>
</evidence>
<dbReference type="GO" id="GO:0008270">
    <property type="term" value="F:zinc ion binding"/>
    <property type="evidence" value="ECO:0007669"/>
    <property type="project" value="UniProtKB-KW"/>
</dbReference>
<name>A0A099NUT3_PICKU</name>
<keyword evidence="4" id="KW-0813">Transport</keyword>
<keyword evidence="5" id="KW-0808">Transferase</keyword>
<keyword evidence="11" id="KW-0653">Protein transport</keyword>
<dbReference type="InterPro" id="IPR001841">
    <property type="entry name" value="Znf_RING"/>
</dbReference>
<gene>
    <name evidence="18" type="ORF">JL09_g4266</name>
</gene>
<evidence type="ECO:0000256" key="1">
    <source>
        <dbReference type="ARBA" id="ARBA00004585"/>
    </source>
</evidence>
<dbReference type="VEuPathDB" id="FungiDB:C5L36_0A09990"/>
<dbReference type="HOGENOM" id="CLU_024591_0_0_1"/>
<keyword evidence="7" id="KW-0479">Metal-binding</keyword>
<dbReference type="InterPro" id="IPR017907">
    <property type="entry name" value="Znf_RING_CS"/>
</dbReference>
<dbReference type="SMART" id="SM00184">
    <property type="entry name" value="RING"/>
    <property type="match status" value="1"/>
</dbReference>
<keyword evidence="14" id="KW-0576">Peroxisome</keyword>
<dbReference type="GO" id="GO:0016567">
    <property type="term" value="P:protein ubiquitination"/>
    <property type="evidence" value="ECO:0007669"/>
    <property type="project" value="UniProtKB-ARBA"/>
</dbReference>
<evidence type="ECO:0000256" key="11">
    <source>
        <dbReference type="ARBA" id="ARBA00022927"/>
    </source>
</evidence>
<dbReference type="EMBL" id="JQFK01000062">
    <property type="protein sequence ID" value="KGK36588.1"/>
    <property type="molecule type" value="Genomic_DNA"/>
</dbReference>
<protein>
    <recommendedName>
        <fullName evidence="17">RING-type domain-containing protein</fullName>
    </recommendedName>
</protein>
<evidence type="ECO:0000313" key="18">
    <source>
        <dbReference type="EMBL" id="KGK36588.1"/>
    </source>
</evidence>
<dbReference type="PANTHER" id="PTHR23350:SF4">
    <property type="entry name" value="PEROXISOME BIOGENESIS FACTOR 2"/>
    <property type="match status" value="1"/>
</dbReference>
<sequence length="385" mass="44424">MYPRNRVLQRDAIELESQAESILETQLDKAFKDGTLPITIQRIGSRYGDDLKLLLKLILFKLFVWNLSTRYGLILQNLKIANTSGSRLNTWGKAVIFLGIVGSYLKGKLSMFVYSDLFESWEATHPKLHGLVRKLSKVVPFIVTFLNVSELINTVVFLMRGDYMRLWNRIFGIRYERANANAVAFASNPETLSYEFQNRQLLWNGIAEFLTNLSTIQLPEFVENAWNRAKKEDCDLSEFRSLPERCCVICYSEDQRSDKVVDDHLITNAYITECGHIYCYFCLVNAMRRRWNCLRCGKRVERIDIYMEGMDELKGDVEEYYERVRSGSETEYEEEATDDEEEEATDDEGEEATDVEGEEATDEEKGNCLNTSDGNTSDGEEQEGE</sequence>
<evidence type="ECO:0000256" key="9">
    <source>
        <dbReference type="ARBA" id="ARBA00022786"/>
    </source>
</evidence>
<dbReference type="GO" id="GO:0016562">
    <property type="term" value="P:protein import into peroxisome matrix, receptor recycling"/>
    <property type="evidence" value="ECO:0007669"/>
    <property type="project" value="UniProtKB-ARBA"/>
</dbReference>
<comment type="pathway">
    <text evidence="2">Protein modification; protein ubiquitination.</text>
</comment>
<accession>A0A099NUT3</accession>
<dbReference type="PROSITE" id="PS00518">
    <property type="entry name" value="ZF_RING_1"/>
    <property type="match status" value="1"/>
</dbReference>
<evidence type="ECO:0000256" key="10">
    <source>
        <dbReference type="ARBA" id="ARBA00022833"/>
    </source>
</evidence>
<dbReference type="Gene3D" id="3.30.40.10">
    <property type="entry name" value="Zinc/RING finger domain, C3HC4 (zinc finger)"/>
    <property type="match status" value="1"/>
</dbReference>
<dbReference type="GO" id="GO:0016740">
    <property type="term" value="F:transferase activity"/>
    <property type="evidence" value="ECO:0007669"/>
    <property type="project" value="UniProtKB-KW"/>
</dbReference>
<evidence type="ECO:0000313" key="19">
    <source>
        <dbReference type="Proteomes" id="UP000029867"/>
    </source>
</evidence>
<dbReference type="PROSITE" id="PS50089">
    <property type="entry name" value="ZF_RING_2"/>
    <property type="match status" value="1"/>
</dbReference>